<dbReference type="SUPFAM" id="SSF64153">
    <property type="entry name" value="YjeF N-terminal domain-like"/>
    <property type="match status" value="1"/>
</dbReference>
<feature type="binding site" evidence="17">
    <location>
        <position position="255"/>
    </location>
    <ligand>
        <name>(6S)-NADPHX</name>
        <dbReference type="ChEBI" id="CHEBI:64076"/>
    </ligand>
</feature>
<feature type="binding site" evidence="18">
    <location>
        <position position="57"/>
    </location>
    <ligand>
        <name>K(+)</name>
        <dbReference type="ChEBI" id="CHEBI:29103"/>
    </ligand>
</feature>
<dbReference type="InterPro" id="IPR029056">
    <property type="entry name" value="Ribokinase-like"/>
</dbReference>
<dbReference type="STRING" id="877455.Metbo_0254"/>
<keyword evidence="8 17" id="KW-0521">NADP</keyword>
<dbReference type="GO" id="GO:0046872">
    <property type="term" value="F:metal ion binding"/>
    <property type="evidence" value="ECO:0007669"/>
    <property type="project" value="UniProtKB-UniRule"/>
</dbReference>
<feature type="domain" description="YjeF C-terminal" evidence="20">
    <location>
        <begin position="220"/>
        <end position="496"/>
    </location>
</feature>
<dbReference type="eggNOG" id="arCOG00018">
    <property type="taxonomic scope" value="Archaea"/>
</dbReference>
<dbReference type="PROSITE" id="PS01050">
    <property type="entry name" value="YJEF_C_2"/>
    <property type="match status" value="1"/>
</dbReference>
<dbReference type="PROSITE" id="PS51383">
    <property type="entry name" value="YJEF_C_3"/>
    <property type="match status" value="1"/>
</dbReference>
<dbReference type="PANTHER" id="PTHR12592">
    <property type="entry name" value="ATP-DEPENDENT (S)-NAD(P)H-HYDRATE DEHYDRATASE FAMILY MEMBER"/>
    <property type="match status" value="1"/>
</dbReference>
<comment type="function">
    <text evidence="14 19">Bifunctional enzyme that catalyzes the epimerization of the S- and R-forms of NAD(P)HX and the dehydration of the S-form of NAD(P)HX at the expense of ADP, which is converted to AMP. This allows the repair of both epimers of NAD(P)HX, a damaged form of NAD(P)H that is a result of enzymatic or heat-dependent hydration.</text>
</comment>
<keyword evidence="7 17" id="KW-0067">ATP-binding</keyword>
<feature type="binding site" evidence="17">
    <location>
        <position position="437"/>
    </location>
    <ligand>
        <name>AMP</name>
        <dbReference type="ChEBI" id="CHEBI:456215"/>
    </ligand>
</feature>
<dbReference type="AlphaFoldDB" id="F0T894"/>
<comment type="similarity">
    <text evidence="4 19">In the C-terminal section; belongs to the NnrD/CARKD family.</text>
</comment>
<sequence length="496" mass="52902">MVIKMDPMDIMVADVNSEALGIPRIVLMENAGKCVAEQIFTISKKCKVAIYAAKGGNGGDGFVAARHLIQKGYNVELYFIGTESGIKSSETRMNWKIIQNLGIYNSSLNIFKIHDSSQVEPTNADIIIDAMMGTGVKGKLREPISTAVEVINDSDAVVVAVDIPTGMDPLTGSVTDRAVMANHTVTFHKPKTGLLNADTKYVGNLTVCDIGIPMEAELFTGPGDILRLNRREMNSHKGQNGRVLVLGGNGNYSGAPALAALAALRSGVDIAMVACPKSVSSSIRSYSPNLIVRDLSEDYVRFEDSSDILELSDSADSVVIGCGIGIKDETGLVLNEMVEKIQKPIVLDADALKIVDRNVVKDSDKKIVLTPHKAEFRAFFQVDLPEDLDDKIKTVEGTAAELGCTILLKGAVDIISDGNRTKLNSSGNPGMSVGGTGDVLAGLVAGLISKGHDVFEAAFLGSYINGTAGDIAEKSYGYNFLATDVINEIPKVFKEK</sequence>
<keyword evidence="23" id="KW-1185">Reference proteome</keyword>
<dbReference type="InterPro" id="IPR000631">
    <property type="entry name" value="CARKD"/>
</dbReference>
<feature type="binding site" evidence="18">
    <location>
        <begin position="133"/>
        <end position="139"/>
    </location>
    <ligand>
        <name>(6S)-NADPHX</name>
        <dbReference type="ChEBI" id="CHEBI:64076"/>
    </ligand>
</feature>
<keyword evidence="9 18" id="KW-0630">Potassium</keyword>
<dbReference type="Pfam" id="PF03853">
    <property type="entry name" value="YjeF_N"/>
    <property type="match status" value="1"/>
</dbReference>
<proteinExistence type="inferred from homology"/>
<dbReference type="GO" id="GO:0046496">
    <property type="term" value="P:nicotinamide nucleotide metabolic process"/>
    <property type="evidence" value="ECO:0007669"/>
    <property type="project" value="UniProtKB-UniRule"/>
</dbReference>
<evidence type="ECO:0000256" key="8">
    <source>
        <dbReference type="ARBA" id="ARBA00022857"/>
    </source>
</evidence>
<feature type="binding site" evidence="17">
    <location>
        <position position="438"/>
    </location>
    <ligand>
        <name>(6S)-NADPHX</name>
        <dbReference type="ChEBI" id="CHEBI:64076"/>
    </ligand>
</feature>
<evidence type="ECO:0000256" key="16">
    <source>
        <dbReference type="ARBA" id="ARBA00049209"/>
    </source>
</evidence>
<dbReference type="Proteomes" id="UP000007490">
    <property type="component" value="Chromosome"/>
</dbReference>
<dbReference type="NCBIfam" id="TIGR00197">
    <property type="entry name" value="yjeF_nterm"/>
    <property type="match status" value="1"/>
</dbReference>
<dbReference type="GO" id="GO:0052855">
    <property type="term" value="F:ADP-dependent NAD(P)H-hydrate dehydratase activity"/>
    <property type="evidence" value="ECO:0007669"/>
    <property type="project" value="UniProtKB-UniRule"/>
</dbReference>
<keyword evidence="12 17" id="KW-0456">Lyase</keyword>
<evidence type="ECO:0000256" key="2">
    <source>
        <dbReference type="ARBA" id="ARBA00000909"/>
    </source>
</evidence>
<dbReference type="EC" id="4.2.1.136" evidence="19"/>
<dbReference type="GO" id="GO:0110051">
    <property type="term" value="P:metabolite repair"/>
    <property type="evidence" value="ECO:0007669"/>
    <property type="project" value="TreeGrafter"/>
</dbReference>
<evidence type="ECO:0000313" key="22">
    <source>
        <dbReference type="EMBL" id="ADZ08506.1"/>
    </source>
</evidence>
<evidence type="ECO:0000313" key="23">
    <source>
        <dbReference type="Proteomes" id="UP000007490"/>
    </source>
</evidence>
<comment type="cofactor">
    <cofactor evidence="17">
        <name>Mg(2+)</name>
        <dbReference type="ChEBI" id="CHEBI:18420"/>
    </cofactor>
</comment>
<comment type="caution">
    <text evidence="17">Lacks conserved residue(s) required for the propagation of feature annotation.</text>
</comment>
<keyword evidence="6 17" id="KW-0547">Nucleotide-binding</keyword>
<reference evidence="23" key="1">
    <citation type="submission" date="2011-02" db="EMBL/GenBank/DDBJ databases">
        <title>Complete sequence of Methanobacterium sp. AL-21.</title>
        <authorList>
            <consortium name="US DOE Joint Genome Institute"/>
            <person name="Lucas S."/>
            <person name="Copeland A."/>
            <person name="Lapidus A."/>
            <person name="Cheng J.-F."/>
            <person name="Goodwin L."/>
            <person name="Pitluck S."/>
            <person name="Chertkov O."/>
            <person name="Detter J.C."/>
            <person name="Han C."/>
            <person name="Tapia R."/>
            <person name="Land M."/>
            <person name="Hauser L."/>
            <person name="Kyrpides N."/>
            <person name="Ivanova N."/>
            <person name="Mikhailova N."/>
            <person name="Pagani I."/>
            <person name="Cadillo-Quiroz H."/>
            <person name="Imachi H."/>
            <person name="Zinder S."/>
            <person name="Liu W."/>
            <person name="Woyke T."/>
        </authorList>
    </citation>
    <scope>NUCLEOTIDE SEQUENCE [LARGE SCALE GENOMIC DNA]</scope>
    <source>
        <strain evidence="23">AL-21</strain>
    </source>
</reference>
<evidence type="ECO:0000259" key="21">
    <source>
        <dbReference type="PROSITE" id="PS51385"/>
    </source>
</evidence>
<dbReference type="PIRSF" id="PIRSF017184">
    <property type="entry name" value="Nnr"/>
    <property type="match status" value="1"/>
</dbReference>
<evidence type="ECO:0000256" key="18">
    <source>
        <dbReference type="HAMAP-Rule" id="MF_01966"/>
    </source>
</evidence>
<gene>
    <name evidence="18" type="primary">nnrE</name>
    <name evidence="17" type="synonym">nnrD</name>
    <name evidence="22" type="ordered locus">Metbo_0254</name>
</gene>
<comment type="similarity">
    <text evidence="17">Belongs to the NnrD/CARKD family.</text>
</comment>
<dbReference type="InterPro" id="IPR004443">
    <property type="entry name" value="YjeF_N_dom"/>
</dbReference>
<evidence type="ECO:0000259" key="20">
    <source>
        <dbReference type="PROSITE" id="PS51383"/>
    </source>
</evidence>
<comment type="catalytic activity">
    <reaction evidence="15 17 19">
        <text>(6S)-NADHX + ADP = AMP + phosphate + NADH + H(+)</text>
        <dbReference type="Rhea" id="RHEA:32223"/>
        <dbReference type="ChEBI" id="CHEBI:15378"/>
        <dbReference type="ChEBI" id="CHEBI:43474"/>
        <dbReference type="ChEBI" id="CHEBI:57945"/>
        <dbReference type="ChEBI" id="CHEBI:64074"/>
        <dbReference type="ChEBI" id="CHEBI:456215"/>
        <dbReference type="ChEBI" id="CHEBI:456216"/>
        <dbReference type="EC" id="4.2.1.136"/>
    </reaction>
</comment>
<keyword evidence="10 17" id="KW-0520">NAD</keyword>
<comment type="catalytic activity">
    <reaction evidence="1 18 19">
        <text>(6R)-NADHX = (6S)-NADHX</text>
        <dbReference type="Rhea" id="RHEA:32215"/>
        <dbReference type="ChEBI" id="CHEBI:64074"/>
        <dbReference type="ChEBI" id="CHEBI:64075"/>
        <dbReference type="EC" id="5.1.99.6"/>
    </reaction>
</comment>
<dbReference type="Gene3D" id="3.40.1190.20">
    <property type="match status" value="1"/>
</dbReference>
<feature type="binding site" evidence="18">
    <location>
        <position position="165"/>
    </location>
    <ligand>
        <name>K(+)</name>
        <dbReference type="ChEBI" id="CHEBI:29103"/>
    </ligand>
</feature>
<evidence type="ECO:0000256" key="13">
    <source>
        <dbReference type="ARBA" id="ARBA00023268"/>
    </source>
</evidence>
<evidence type="ECO:0000256" key="5">
    <source>
        <dbReference type="ARBA" id="ARBA00022723"/>
    </source>
</evidence>
<organism evidence="22 23">
    <name type="scientific">Methanobacterium lacus (strain AL-21)</name>
    <dbReference type="NCBI Taxonomy" id="877455"/>
    <lineage>
        <taxon>Archaea</taxon>
        <taxon>Methanobacteriati</taxon>
        <taxon>Methanobacteriota</taxon>
        <taxon>Methanomada group</taxon>
        <taxon>Methanobacteria</taxon>
        <taxon>Methanobacteriales</taxon>
        <taxon>Methanobacteriaceae</taxon>
        <taxon>Methanobacterium</taxon>
    </lineage>
</organism>
<protein>
    <recommendedName>
        <fullName evidence="19">Bifunctional NAD(P)H-hydrate repair enzyme</fullName>
    </recommendedName>
    <alternativeName>
        <fullName evidence="19">Nicotinamide nucleotide repair protein</fullName>
    </alternativeName>
    <domain>
        <recommendedName>
            <fullName evidence="19">ADP-dependent (S)-NAD(P)H-hydrate dehydratase</fullName>
            <ecNumber evidence="19">4.2.1.136</ecNumber>
        </recommendedName>
        <alternativeName>
            <fullName evidence="19">ADP-dependent NAD(P)HX dehydratase</fullName>
        </alternativeName>
    </domain>
    <domain>
        <recommendedName>
            <fullName evidence="19">NAD(P)H-hydrate epimerase</fullName>
            <ecNumber evidence="19">5.1.99.6</ecNumber>
        </recommendedName>
    </domain>
</protein>
<comment type="similarity">
    <text evidence="18">Belongs to the NnrE/AIBP family.</text>
</comment>
<dbReference type="HAMAP" id="MF_01965">
    <property type="entry name" value="NADHX_dehydratase"/>
    <property type="match status" value="1"/>
</dbReference>
<dbReference type="InterPro" id="IPR030677">
    <property type="entry name" value="Nnr"/>
</dbReference>
<evidence type="ECO:0000256" key="12">
    <source>
        <dbReference type="ARBA" id="ARBA00023239"/>
    </source>
</evidence>
<feature type="binding site" evidence="17">
    <location>
        <position position="323"/>
    </location>
    <ligand>
        <name>(6S)-NADPHX</name>
        <dbReference type="ChEBI" id="CHEBI:64076"/>
    </ligand>
</feature>
<evidence type="ECO:0000256" key="14">
    <source>
        <dbReference type="ARBA" id="ARBA00025153"/>
    </source>
</evidence>
<feature type="domain" description="YjeF N-terminal" evidence="21">
    <location>
        <begin position="10"/>
        <end position="218"/>
    </location>
</feature>
<comment type="catalytic activity">
    <reaction evidence="2 18 19">
        <text>(6R)-NADPHX = (6S)-NADPHX</text>
        <dbReference type="Rhea" id="RHEA:32227"/>
        <dbReference type="ChEBI" id="CHEBI:64076"/>
        <dbReference type="ChEBI" id="CHEBI:64077"/>
        <dbReference type="EC" id="5.1.99.6"/>
    </reaction>
</comment>
<evidence type="ECO:0000256" key="9">
    <source>
        <dbReference type="ARBA" id="ARBA00022958"/>
    </source>
</evidence>
<dbReference type="Pfam" id="PF01256">
    <property type="entry name" value="Carb_kinase"/>
    <property type="match status" value="1"/>
</dbReference>
<dbReference type="SUPFAM" id="SSF53613">
    <property type="entry name" value="Ribokinase-like"/>
    <property type="match status" value="1"/>
</dbReference>
<dbReference type="GO" id="GO:0005524">
    <property type="term" value="F:ATP binding"/>
    <property type="evidence" value="ECO:0007669"/>
    <property type="project" value="UniProtKB-UniRule"/>
</dbReference>
<feature type="binding site" evidence="18">
    <location>
        <position position="129"/>
    </location>
    <ligand>
        <name>K(+)</name>
        <dbReference type="ChEBI" id="CHEBI:29103"/>
    </ligand>
</feature>
<evidence type="ECO:0000256" key="6">
    <source>
        <dbReference type="ARBA" id="ARBA00022741"/>
    </source>
</evidence>
<evidence type="ECO:0000256" key="19">
    <source>
        <dbReference type="PIRNR" id="PIRNR017184"/>
    </source>
</evidence>
<keyword evidence="5 18" id="KW-0479">Metal-binding</keyword>
<comment type="similarity">
    <text evidence="3 19">In the N-terminal section; belongs to the NnrE/AIBP family.</text>
</comment>
<feature type="binding site" evidence="18">
    <location>
        <begin position="56"/>
        <end position="60"/>
    </location>
    <ligand>
        <name>(6S)-NADPHX</name>
        <dbReference type="ChEBI" id="CHEBI:64076"/>
    </ligand>
</feature>
<dbReference type="PANTHER" id="PTHR12592:SF0">
    <property type="entry name" value="ATP-DEPENDENT (S)-NAD(P)H-HYDRATE DEHYDRATASE"/>
    <property type="match status" value="1"/>
</dbReference>
<dbReference type="GO" id="GO:0052856">
    <property type="term" value="F:NAD(P)HX epimerase activity"/>
    <property type="evidence" value="ECO:0007669"/>
    <property type="project" value="UniProtKB-UniRule"/>
</dbReference>
<evidence type="ECO:0000256" key="17">
    <source>
        <dbReference type="HAMAP-Rule" id="MF_01965"/>
    </source>
</evidence>
<dbReference type="InterPro" id="IPR036652">
    <property type="entry name" value="YjeF_N_dom_sf"/>
</dbReference>
<evidence type="ECO:0000256" key="11">
    <source>
        <dbReference type="ARBA" id="ARBA00023235"/>
    </source>
</evidence>
<evidence type="ECO:0000256" key="7">
    <source>
        <dbReference type="ARBA" id="ARBA00022840"/>
    </source>
</evidence>
<keyword evidence="13" id="KW-0511">Multifunctional enzyme</keyword>
<dbReference type="EC" id="5.1.99.6" evidence="19"/>
<feature type="binding site" evidence="18">
    <location>
        <position position="162"/>
    </location>
    <ligand>
        <name>(6S)-NADPHX</name>
        <dbReference type="ChEBI" id="CHEBI:64076"/>
    </ligand>
</feature>
<comment type="catalytic activity">
    <reaction evidence="16 17 19">
        <text>(6S)-NADPHX + ADP = AMP + phosphate + NADPH + H(+)</text>
        <dbReference type="Rhea" id="RHEA:32235"/>
        <dbReference type="ChEBI" id="CHEBI:15378"/>
        <dbReference type="ChEBI" id="CHEBI:43474"/>
        <dbReference type="ChEBI" id="CHEBI:57783"/>
        <dbReference type="ChEBI" id="CHEBI:64076"/>
        <dbReference type="ChEBI" id="CHEBI:456215"/>
        <dbReference type="ChEBI" id="CHEBI:456216"/>
        <dbReference type="EC" id="4.2.1.136"/>
    </reaction>
</comment>
<dbReference type="KEGG" id="mel:Metbo_0254"/>
<dbReference type="EMBL" id="CP002551">
    <property type="protein sequence ID" value="ADZ08506.1"/>
    <property type="molecule type" value="Genomic_DNA"/>
</dbReference>
<dbReference type="InterPro" id="IPR017953">
    <property type="entry name" value="Carbohydrate_kinase_pred_CS"/>
</dbReference>
<accession>F0T894</accession>
<comment type="cofactor">
    <cofactor evidence="18 19">
        <name>K(+)</name>
        <dbReference type="ChEBI" id="CHEBI:29103"/>
    </cofactor>
    <text evidence="18 19">Binds 1 potassium ion per subunit.</text>
</comment>
<dbReference type="HAMAP" id="MF_01966">
    <property type="entry name" value="NADHX_epimerase"/>
    <property type="match status" value="1"/>
</dbReference>
<name>F0T894_METLA</name>
<dbReference type="Gene3D" id="3.40.50.10260">
    <property type="entry name" value="YjeF N-terminal domain"/>
    <property type="match status" value="1"/>
</dbReference>
<evidence type="ECO:0000256" key="10">
    <source>
        <dbReference type="ARBA" id="ARBA00023027"/>
    </source>
</evidence>
<evidence type="ECO:0000256" key="15">
    <source>
        <dbReference type="ARBA" id="ARBA00048238"/>
    </source>
</evidence>
<evidence type="ECO:0000256" key="3">
    <source>
        <dbReference type="ARBA" id="ARBA00006001"/>
    </source>
</evidence>
<dbReference type="PROSITE" id="PS51385">
    <property type="entry name" value="YJEF_N"/>
    <property type="match status" value="1"/>
</dbReference>
<evidence type="ECO:0000256" key="4">
    <source>
        <dbReference type="ARBA" id="ARBA00009524"/>
    </source>
</evidence>
<keyword evidence="11 18" id="KW-0413">Isomerase</keyword>
<comment type="function">
    <text evidence="18">Catalyzes the epimerization of the S- and R-forms of NAD(P)HX, a damaged form of NAD(P)H that is a result of enzymatic or heat-dependent hydration. This is a prerequisite for the S-specific NAD(P)H-hydrate dehydratase to allow the repair of both epimers of NAD(P)HX.</text>
</comment>
<dbReference type="HOGENOM" id="CLU_024853_4_1_2"/>
<dbReference type="CDD" id="cd01171">
    <property type="entry name" value="YXKO-related"/>
    <property type="match status" value="1"/>
</dbReference>
<comment type="subunit">
    <text evidence="17">Homotetramer.</text>
</comment>
<dbReference type="NCBIfam" id="TIGR00196">
    <property type="entry name" value="yjeF_cterm"/>
    <property type="match status" value="1"/>
</dbReference>
<comment type="function">
    <text evidence="17">Catalyzes the dehydration of the S-form of NAD(P)HX at the expense of ADP, which is converted to AMP. Together with NAD(P)HX epimerase, which catalyzes the epimerization of the S- and R-forms, the enzyme allows the repair of both epimers of NAD(P)HX, a damaged form of NAD(P)H that is a result of enzymatic or heat-dependent hydration.</text>
</comment>
<reference evidence="22 23" key="2">
    <citation type="journal article" date="2014" name="Int. J. Syst. Evol. Microbiol.">
        <title>Methanobacterium paludis sp. nov. and a novel strain of Methanobacterium lacus isolated from northern peatlands.</title>
        <authorList>
            <person name="Cadillo-Quiroz H."/>
            <person name="Brauer S.L."/>
            <person name="Goodson N."/>
            <person name="Yavitt J.B."/>
            <person name="Zinder S.H."/>
        </authorList>
    </citation>
    <scope>NUCLEOTIDE SEQUENCE [LARGE SCALE GENOMIC DNA]</scope>
    <source>
        <strain evidence="22 23">AL-21</strain>
    </source>
</reference>
<evidence type="ECO:0000256" key="1">
    <source>
        <dbReference type="ARBA" id="ARBA00000013"/>
    </source>
</evidence>
<feature type="binding site" evidence="17">
    <location>
        <position position="372"/>
    </location>
    <ligand>
        <name>(6S)-NADPHX</name>
        <dbReference type="ChEBI" id="CHEBI:64076"/>
    </ligand>
</feature>